<feature type="compositionally biased region" description="Polar residues" evidence="1">
    <location>
        <begin position="740"/>
        <end position="752"/>
    </location>
</feature>
<evidence type="ECO:0000313" key="3">
    <source>
        <dbReference type="Proteomes" id="UP000828924"/>
    </source>
</evidence>
<feature type="compositionally biased region" description="Polar residues" evidence="1">
    <location>
        <begin position="371"/>
        <end position="385"/>
    </location>
</feature>
<feature type="compositionally biased region" description="Low complexity" evidence="1">
    <location>
        <begin position="41"/>
        <end position="58"/>
    </location>
</feature>
<feature type="compositionally biased region" description="Low complexity" evidence="1">
    <location>
        <begin position="628"/>
        <end position="655"/>
    </location>
</feature>
<dbReference type="RefSeq" id="WP_242334859.1">
    <property type="nucleotide sequence ID" value="NZ_CP071872.1"/>
</dbReference>
<evidence type="ECO:0000256" key="1">
    <source>
        <dbReference type="SAM" id="MobiDB-lite"/>
    </source>
</evidence>
<evidence type="ECO:0000313" key="2">
    <source>
        <dbReference type="EMBL" id="UNM14682.1"/>
    </source>
</evidence>
<feature type="compositionally biased region" description="Low complexity" evidence="1">
    <location>
        <begin position="881"/>
        <end position="901"/>
    </location>
</feature>
<feature type="compositionally biased region" description="Basic and acidic residues" evidence="1">
    <location>
        <begin position="16"/>
        <end position="26"/>
    </location>
</feature>
<sequence length="1118" mass="109467">MAWRDRLRRRATGRPDAAERPRRTERPGAGAGGPVAGGPPGSVAGNPSGFVAGSPSGSVAGGPSGDGPDRSAPGAPGPTVPGDWDGGWRRTAPLELTVARAPLGVSDGLAFRAGLAAWQNPSFDTGLGHALLPTAPTGLVRGVTRPATPQPILTGGGPLLLRALRPEGTESPPGGTADAGIPDDADRSPAALAPQVSRRTRPGARQSGPSGPAPSTARPSRSGSGGAGAAGAGAAGAGAGPGPVVARTGDNSTAGKGGSGGAPRTRGITSADSPAVLSPTPPSASVQRAAEPGTGPVVTPSDTGRRPAAPRIPLVRRVSVVPGAAAYEAVARRTSGGPASETRSGATRPDSGRASRPLAGSGGRTPPSPAVQRTTAGPTGPQSARTGGRQEASRTSGAETSRPDTQRAAAGKTEPQSARAHRQTEPSRTTGADTSRPDAPRTPPVKTGPQSARTGGQAEASRTTGADTSRPDAPRTPAARTEPQSARTHRQPEASRTTGADASRATVRLRPVGPSLTVARRPAGPARRVPALRPAAAPAPDDGTTPDAPGAGPAATTTAPAGTKARSAAPAQRAATRAGSRAPLGAPLGELPSTAAPLADGTSVPHPPPGAGTGSGPALPVVQRHADGTAGAPDGPAASADVPRRTPGSGRSGARARGGLGAPLPALPPSADLPGSAASGARASRRASGPDVQRAPARQDRTPTDAVPRTAPLAPEGTSGGGADAPLLGAGDVQRRLADRSSTGGTADSGPTDTDHGNGPATPLVTPPPAAAPQRPAPEGAMGTVGPTGPAGSADSAGAARPVVVARVTADGTGGARPLGAADPRRLTVTRPGAHSAPAAPRALALLAARPLPLNTRAPEGVAPPAASRSGGRPVVAARWPGAPTAPQAAAQTALARPTPQVQRAAAAHPGPEDPGVRRSSGSPGSVQRVPVVRPTPPHQGTPGAIAPAAAVPARSLPMSAPPVTAPTAPTAPTLTDRPSATSASAAAAAPAPAPAPAPVGAVPVVRPRTATPGPGPARDSRTGRAAPAVQRDVTGAAGTAVPTGVPAKTAPARGRPRSVSAPPAPEKGAARRAETPQDPGVDLDDLARRLLDPVARLLRTELRRGRDRMGRPYDGRR</sequence>
<feature type="compositionally biased region" description="Low complexity" evidence="1">
    <location>
        <begin position="966"/>
        <end position="991"/>
    </location>
</feature>
<protein>
    <recommendedName>
        <fullName evidence="4">Syndecan 1</fullName>
    </recommendedName>
</protein>
<feature type="region of interest" description="Disordered" evidence="1">
    <location>
        <begin position="144"/>
        <end position="799"/>
    </location>
</feature>
<feature type="compositionally biased region" description="Low complexity" evidence="1">
    <location>
        <begin position="999"/>
        <end position="1011"/>
    </location>
</feature>
<accession>A0ABY3WV52</accession>
<feature type="compositionally biased region" description="Low complexity" evidence="1">
    <location>
        <begin position="787"/>
        <end position="799"/>
    </location>
</feature>
<feature type="compositionally biased region" description="Low complexity" evidence="1">
    <location>
        <begin position="669"/>
        <end position="689"/>
    </location>
</feature>
<feature type="region of interest" description="Disordered" evidence="1">
    <location>
        <begin position="1"/>
        <end position="89"/>
    </location>
</feature>
<feature type="compositionally biased region" description="Gly residues" evidence="1">
    <location>
        <begin position="223"/>
        <end position="241"/>
    </location>
</feature>
<feature type="compositionally biased region" description="Gly residues" evidence="1">
    <location>
        <begin position="29"/>
        <end position="40"/>
    </location>
</feature>
<feature type="compositionally biased region" description="Basic residues" evidence="1">
    <location>
        <begin position="1"/>
        <end position="12"/>
    </location>
</feature>
<keyword evidence="3" id="KW-1185">Reference proteome</keyword>
<reference evidence="2 3" key="1">
    <citation type="submission" date="2021-03" db="EMBL/GenBank/DDBJ databases">
        <title>Complete genome of Streptomyces formicae strain 1H-GS9 (DSM 100524).</title>
        <authorList>
            <person name="Atanasov K.E."/>
            <person name="Altabella T."/>
            <person name="Ferrer A."/>
        </authorList>
    </citation>
    <scope>NUCLEOTIDE SEQUENCE [LARGE SCALE GENOMIC DNA]</scope>
    <source>
        <strain evidence="2 3">1H-GS9</strain>
    </source>
</reference>
<feature type="compositionally biased region" description="Polar residues" evidence="1">
    <location>
        <begin position="448"/>
        <end position="467"/>
    </location>
</feature>
<feature type="compositionally biased region" description="Low complexity" evidence="1">
    <location>
        <begin position="207"/>
        <end position="222"/>
    </location>
</feature>
<feature type="region of interest" description="Disordered" evidence="1">
    <location>
        <begin position="811"/>
        <end position="838"/>
    </location>
</feature>
<name>A0ABY3WV52_9ACTN</name>
<dbReference type="EMBL" id="CP071872">
    <property type="protein sequence ID" value="UNM14682.1"/>
    <property type="molecule type" value="Genomic_DNA"/>
</dbReference>
<dbReference type="Proteomes" id="UP000828924">
    <property type="component" value="Chromosome"/>
</dbReference>
<feature type="compositionally biased region" description="Low complexity" evidence="1">
    <location>
        <begin position="519"/>
        <end position="578"/>
    </location>
</feature>
<feature type="region of interest" description="Disordered" evidence="1">
    <location>
        <begin position="855"/>
        <end position="1088"/>
    </location>
</feature>
<proteinExistence type="predicted"/>
<feature type="compositionally biased region" description="Low complexity" evidence="1">
    <location>
        <begin position="943"/>
        <end position="954"/>
    </location>
</feature>
<evidence type="ECO:0008006" key="4">
    <source>
        <dbReference type="Google" id="ProtNLM"/>
    </source>
</evidence>
<gene>
    <name evidence="2" type="ORF">J4032_27360</name>
</gene>
<feature type="compositionally biased region" description="Low complexity" evidence="1">
    <location>
        <begin position="918"/>
        <end position="933"/>
    </location>
</feature>
<organism evidence="2 3">
    <name type="scientific">Streptomyces formicae</name>
    <dbReference type="NCBI Taxonomy" id="1616117"/>
    <lineage>
        <taxon>Bacteria</taxon>
        <taxon>Bacillati</taxon>
        <taxon>Actinomycetota</taxon>
        <taxon>Actinomycetes</taxon>
        <taxon>Kitasatosporales</taxon>
        <taxon>Streptomycetaceae</taxon>
        <taxon>Streptomyces</taxon>
    </lineage>
</organism>